<dbReference type="HAMAP" id="MF_00014">
    <property type="entry name" value="Ribosome_mat_RimM"/>
    <property type="match status" value="1"/>
</dbReference>
<dbReference type="InterPro" id="IPR011961">
    <property type="entry name" value="RimM"/>
</dbReference>
<dbReference type="AlphaFoldDB" id="A0A9D1D2K1"/>
<dbReference type="GO" id="GO:0006364">
    <property type="term" value="P:rRNA processing"/>
    <property type="evidence" value="ECO:0007669"/>
    <property type="project" value="UniProtKB-UniRule"/>
</dbReference>
<proteinExistence type="inferred from homology"/>
<dbReference type="Proteomes" id="UP000824261">
    <property type="component" value="Unassembled WGS sequence"/>
</dbReference>
<feature type="domain" description="Ribosome maturation factor RimM PRC barrel" evidence="7">
    <location>
        <begin position="104"/>
        <end position="167"/>
    </location>
</feature>
<dbReference type="GO" id="GO:0043022">
    <property type="term" value="F:ribosome binding"/>
    <property type="evidence" value="ECO:0007669"/>
    <property type="project" value="InterPro"/>
</dbReference>
<gene>
    <name evidence="5 8" type="primary">rimM</name>
    <name evidence="8" type="ORF">IAA69_02865</name>
</gene>
<dbReference type="Gene3D" id="2.30.30.240">
    <property type="entry name" value="PRC-barrel domain"/>
    <property type="match status" value="1"/>
</dbReference>
<dbReference type="InterPro" id="IPR011033">
    <property type="entry name" value="PRC_barrel-like_sf"/>
</dbReference>
<evidence type="ECO:0000259" key="6">
    <source>
        <dbReference type="Pfam" id="PF01782"/>
    </source>
</evidence>
<keyword evidence="4 5" id="KW-0143">Chaperone</keyword>
<evidence type="ECO:0000256" key="3">
    <source>
        <dbReference type="ARBA" id="ARBA00022552"/>
    </source>
</evidence>
<keyword evidence="3 5" id="KW-0698">rRNA processing</keyword>
<reference evidence="8" key="2">
    <citation type="journal article" date="2021" name="PeerJ">
        <title>Extensive microbial diversity within the chicken gut microbiome revealed by metagenomics and culture.</title>
        <authorList>
            <person name="Gilroy R."/>
            <person name="Ravi A."/>
            <person name="Getino M."/>
            <person name="Pursley I."/>
            <person name="Horton D.L."/>
            <person name="Alikhan N.F."/>
            <person name="Baker D."/>
            <person name="Gharbi K."/>
            <person name="Hall N."/>
            <person name="Watson M."/>
            <person name="Adriaenssens E.M."/>
            <person name="Foster-Nyarko E."/>
            <person name="Jarju S."/>
            <person name="Secka A."/>
            <person name="Antonio M."/>
            <person name="Oren A."/>
            <person name="Chaudhuri R.R."/>
            <person name="La Ragione R."/>
            <person name="Hildebrand F."/>
            <person name="Pallen M.J."/>
        </authorList>
    </citation>
    <scope>NUCLEOTIDE SEQUENCE</scope>
    <source>
        <strain evidence="8">ChiGjej1B1-2707</strain>
    </source>
</reference>
<evidence type="ECO:0000313" key="8">
    <source>
        <dbReference type="EMBL" id="HIR01189.1"/>
    </source>
</evidence>
<name>A0A9D1D2K1_9ACTN</name>
<evidence type="ECO:0000256" key="5">
    <source>
        <dbReference type="HAMAP-Rule" id="MF_00014"/>
    </source>
</evidence>
<comment type="caution">
    <text evidence="8">The sequence shown here is derived from an EMBL/GenBank/DDBJ whole genome shotgun (WGS) entry which is preliminary data.</text>
</comment>
<dbReference type="InterPro" id="IPR036976">
    <property type="entry name" value="RimM_N_sf"/>
</dbReference>
<dbReference type="InterPro" id="IPR002676">
    <property type="entry name" value="RimM_N"/>
</dbReference>
<feature type="domain" description="RimM N-terminal" evidence="6">
    <location>
        <begin position="7"/>
        <end position="89"/>
    </location>
</feature>
<comment type="subcellular location">
    <subcellularLocation>
        <location evidence="5">Cytoplasm</location>
    </subcellularLocation>
</comment>
<dbReference type="InterPro" id="IPR009000">
    <property type="entry name" value="Transl_B-barrel_sf"/>
</dbReference>
<comment type="function">
    <text evidence="5">An accessory protein needed during the final step in the assembly of 30S ribosomal subunit, possibly for assembly of the head region. Essential for efficient processing of 16S rRNA. May be needed both before and after RbfA during the maturation of 16S rRNA. It has affinity for free ribosomal 30S subunits but not for 70S ribosomes.</text>
</comment>
<dbReference type="Pfam" id="PF24986">
    <property type="entry name" value="PRC_RimM"/>
    <property type="match status" value="1"/>
</dbReference>
<comment type="subunit">
    <text evidence="5">Binds ribosomal protein uS19.</text>
</comment>
<dbReference type="GO" id="GO:0005840">
    <property type="term" value="C:ribosome"/>
    <property type="evidence" value="ECO:0007669"/>
    <property type="project" value="InterPro"/>
</dbReference>
<reference evidence="8" key="1">
    <citation type="submission" date="2020-10" db="EMBL/GenBank/DDBJ databases">
        <authorList>
            <person name="Gilroy R."/>
        </authorList>
    </citation>
    <scope>NUCLEOTIDE SEQUENCE</scope>
    <source>
        <strain evidence="8">ChiGjej1B1-2707</strain>
    </source>
</reference>
<dbReference type="Gene3D" id="2.40.30.60">
    <property type="entry name" value="RimM"/>
    <property type="match status" value="1"/>
</dbReference>
<dbReference type="Pfam" id="PF01782">
    <property type="entry name" value="RimM"/>
    <property type="match status" value="1"/>
</dbReference>
<evidence type="ECO:0000259" key="7">
    <source>
        <dbReference type="Pfam" id="PF24986"/>
    </source>
</evidence>
<evidence type="ECO:0000256" key="2">
    <source>
        <dbReference type="ARBA" id="ARBA00022517"/>
    </source>
</evidence>
<comment type="similarity">
    <text evidence="5">Belongs to the RimM family.</text>
</comment>
<dbReference type="SUPFAM" id="SSF50447">
    <property type="entry name" value="Translation proteins"/>
    <property type="match status" value="1"/>
</dbReference>
<accession>A0A9D1D2K1</accession>
<organism evidence="8 9">
    <name type="scientific">Candidatus Aveggerthella stercoripullorum</name>
    <dbReference type="NCBI Taxonomy" id="2840688"/>
    <lineage>
        <taxon>Bacteria</taxon>
        <taxon>Bacillati</taxon>
        <taxon>Actinomycetota</taxon>
        <taxon>Coriobacteriia</taxon>
        <taxon>Eggerthellales</taxon>
        <taxon>Eggerthellaceae</taxon>
        <taxon>Eggerthellaceae incertae sedis</taxon>
        <taxon>Candidatus Aveggerthella</taxon>
    </lineage>
</organism>
<keyword evidence="1 5" id="KW-0963">Cytoplasm</keyword>
<dbReference type="GO" id="GO:0042274">
    <property type="term" value="P:ribosomal small subunit biogenesis"/>
    <property type="evidence" value="ECO:0007669"/>
    <property type="project" value="UniProtKB-UniRule"/>
</dbReference>
<sequence length="175" mass="19012">MGAWANVAELVRTKTLQGGLVVRPTSGLPFLLEEGMEVYFVPPVLTTPKSAVVEEISFIKDNDWFVRFAGVDERQTAEELVGRFCLVKKTDLPEDFESLLAAPLEGFAVVDEVLGLLGTVDRLVELPAQTLLAVTSDDGEVLIPIVDEFVRGVDEQGRVVSVSVPESLVDLGRKG</sequence>
<dbReference type="PANTHER" id="PTHR33692:SF1">
    <property type="entry name" value="RIBOSOME MATURATION FACTOR RIMM"/>
    <property type="match status" value="1"/>
</dbReference>
<protein>
    <recommendedName>
        <fullName evidence="5">Ribosome maturation factor RimM</fullName>
    </recommendedName>
</protein>
<dbReference type="NCBIfam" id="TIGR02273">
    <property type="entry name" value="16S_RimM"/>
    <property type="match status" value="1"/>
</dbReference>
<evidence type="ECO:0000256" key="4">
    <source>
        <dbReference type="ARBA" id="ARBA00023186"/>
    </source>
</evidence>
<dbReference type="InterPro" id="IPR056792">
    <property type="entry name" value="PRC_RimM"/>
</dbReference>
<evidence type="ECO:0000313" key="9">
    <source>
        <dbReference type="Proteomes" id="UP000824261"/>
    </source>
</evidence>
<evidence type="ECO:0000256" key="1">
    <source>
        <dbReference type="ARBA" id="ARBA00022490"/>
    </source>
</evidence>
<dbReference type="SUPFAM" id="SSF50346">
    <property type="entry name" value="PRC-barrel domain"/>
    <property type="match status" value="1"/>
</dbReference>
<dbReference type="PANTHER" id="PTHR33692">
    <property type="entry name" value="RIBOSOME MATURATION FACTOR RIMM"/>
    <property type="match status" value="1"/>
</dbReference>
<dbReference type="EMBL" id="DVGB01000034">
    <property type="protein sequence ID" value="HIR01189.1"/>
    <property type="molecule type" value="Genomic_DNA"/>
</dbReference>
<comment type="domain">
    <text evidence="5">The PRC barrel domain binds ribosomal protein uS19.</text>
</comment>
<keyword evidence="2 5" id="KW-0690">Ribosome biogenesis</keyword>
<dbReference type="GO" id="GO:0005737">
    <property type="term" value="C:cytoplasm"/>
    <property type="evidence" value="ECO:0007669"/>
    <property type="project" value="UniProtKB-SubCell"/>
</dbReference>